<protein>
    <submittedName>
        <fullName evidence="1">Uncharacterized protein</fullName>
    </submittedName>
</protein>
<dbReference type="Proteomes" id="UP001150603">
    <property type="component" value="Unassembled WGS sequence"/>
</dbReference>
<comment type="caution">
    <text evidence="1">The sequence shown here is derived from an EMBL/GenBank/DDBJ whole genome shotgun (WGS) entry which is preliminary data.</text>
</comment>
<feature type="non-terminal residue" evidence="1">
    <location>
        <position position="344"/>
    </location>
</feature>
<organism evidence="1 2">
    <name type="scientific">Linderina macrospora</name>
    <dbReference type="NCBI Taxonomy" id="4868"/>
    <lineage>
        <taxon>Eukaryota</taxon>
        <taxon>Fungi</taxon>
        <taxon>Fungi incertae sedis</taxon>
        <taxon>Zoopagomycota</taxon>
        <taxon>Kickxellomycotina</taxon>
        <taxon>Kickxellomycetes</taxon>
        <taxon>Kickxellales</taxon>
        <taxon>Kickxellaceae</taxon>
        <taxon>Linderina</taxon>
    </lineage>
</organism>
<accession>A0ACC1J674</accession>
<reference evidence="1" key="1">
    <citation type="submission" date="2022-07" db="EMBL/GenBank/DDBJ databases">
        <title>Phylogenomic reconstructions and comparative analyses of Kickxellomycotina fungi.</title>
        <authorList>
            <person name="Reynolds N.K."/>
            <person name="Stajich J.E."/>
            <person name="Barry K."/>
            <person name="Grigoriev I.V."/>
            <person name="Crous P."/>
            <person name="Smith M.E."/>
        </authorList>
    </citation>
    <scope>NUCLEOTIDE SEQUENCE</scope>
    <source>
        <strain evidence="1">NRRL 5244</strain>
    </source>
</reference>
<proteinExistence type="predicted"/>
<evidence type="ECO:0000313" key="1">
    <source>
        <dbReference type="EMBL" id="KAJ1939149.1"/>
    </source>
</evidence>
<name>A0ACC1J674_9FUNG</name>
<evidence type="ECO:0000313" key="2">
    <source>
        <dbReference type="Proteomes" id="UP001150603"/>
    </source>
</evidence>
<dbReference type="EMBL" id="JANBPW010002940">
    <property type="protein sequence ID" value="KAJ1939149.1"/>
    <property type="molecule type" value="Genomic_DNA"/>
</dbReference>
<gene>
    <name evidence="1" type="ORF">FBU59_004219</name>
</gene>
<keyword evidence="2" id="KW-1185">Reference proteome</keyword>
<sequence>MSAVVKKEPVTPQAAQTSMKMEPAVGKSETILSLSSVPGLKKDLEDHQLRAIERMGELEDNLLFCGGVLADESGLGKKVTMLGLIMQRKSLGANKRRGTLIITSTGDIKLWTKAINEMDNDKTLAVMTNHGKNRRYLKLEYADIVITTALTLLSDFNGCTQPVFNMKWDRVVVDHHTPINGGNASTEACLQLNANHRWLLSANPLIHGANSVRDIFAFLNISSSDATNFGRKFSAIQDFTIRRLNEDIVKTAPKVESIPVDVTLSDDEYCAYEEMSYLMTKFSEYHTDIPKLLIQTPVASAQRMMLAHPTTAITERVREKLKKMAQYKPGSYDSSIDTVKSIVR</sequence>